<dbReference type="InParanoid" id="A0A2H3DQN8"/>
<dbReference type="EMBL" id="KZ293651">
    <property type="protein sequence ID" value="PBK96184.1"/>
    <property type="molecule type" value="Genomic_DNA"/>
</dbReference>
<keyword evidence="2" id="KW-1185">Reference proteome</keyword>
<sequence>MSKNTAKVPKLTGSANTYDHRNIVLEKVCGHPPWPGMVRVLNIVKGASGANSGGYPGS</sequence>
<evidence type="ECO:0000313" key="2">
    <source>
        <dbReference type="Proteomes" id="UP000217790"/>
    </source>
</evidence>
<dbReference type="OrthoDB" id="62853at2759"/>
<accession>A0A2H3DQN8</accession>
<evidence type="ECO:0008006" key="3">
    <source>
        <dbReference type="Google" id="ProtNLM"/>
    </source>
</evidence>
<organism evidence="1 2">
    <name type="scientific">Armillaria gallica</name>
    <name type="common">Bulbous honey fungus</name>
    <name type="synonym">Armillaria bulbosa</name>
    <dbReference type="NCBI Taxonomy" id="47427"/>
    <lineage>
        <taxon>Eukaryota</taxon>
        <taxon>Fungi</taxon>
        <taxon>Dikarya</taxon>
        <taxon>Basidiomycota</taxon>
        <taxon>Agaricomycotina</taxon>
        <taxon>Agaricomycetes</taxon>
        <taxon>Agaricomycetidae</taxon>
        <taxon>Agaricales</taxon>
        <taxon>Marasmiineae</taxon>
        <taxon>Physalacriaceae</taxon>
        <taxon>Armillaria</taxon>
    </lineage>
</organism>
<dbReference type="Proteomes" id="UP000217790">
    <property type="component" value="Unassembled WGS sequence"/>
</dbReference>
<proteinExistence type="predicted"/>
<dbReference type="AlphaFoldDB" id="A0A2H3DQN8"/>
<reference evidence="2" key="1">
    <citation type="journal article" date="2017" name="Nat. Ecol. Evol.">
        <title>Genome expansion and lineage-specific genetic innovations in the forest pathogenic fungi Armillaria.</title>
        <authorList>
            <person name="Sipos G."/>
            <person name="Prasanna A.N."/>
            <person name="Walter M.C."/>
            <person name="O'Connor E."/>
            <person name="Balint B."/>
            <person name="Krizsan K."/>
            <person name="Kiss B."/>
            <person name="Hess J."/>
            <person name="Varga T."/>
            <person name="Slot J."/>
            <person name="Riley R."/>
            <person name="Boka B."/>
            <person name="Rigling D."/>
            <person name="Barry K."/>
            <person name="Lee J."/>
            <person name="Mihaltcheva S."/>
            <person name="LaButti K."/>
            <person name="Lipzen A."/>
            <person name="Waldron R."/>
            <person name="Moloney N.M."/>
            <person name="Sperisen C."/>
            <person name="Kredics L."/>
            <person name="Vagvoelgyi C."/>
            <person name="Patrignani A."/>
            <person name="Fitzpatrick D."/>
            <person name="Nagy I."/>
            <person name="Doyle S."/>
            <person name="Anderson J.B."/>
            <person name="Grigoriev I.V."/>
            <person name="Gueldener U."/>
            <person name="Muensterkoetter M."/>
            <person name="Nagy L.G."/>
        </authorList>
    </citation>
    <scope>NUCLEOTIDE SEQUENCE [LARGE SCALE GENOMIC DNA]</scope>
    <source>
        <strain evidence="2">Ar21-2</strain>
    </source>
</reference>
<protein>
    <recommendedName>
        <fullName evidence="3">PWWP domain-containing protein</fullName>
    </recommendedName>
</protein>
<gene>
    <name evidence="1" type="ORF">ARMGADRAFT_925081</name>
</gene>
<evidence type="ECO:0000313" key="1">
    <source>
        <dbReference type="EMBL" id="PBK96184.1"/>
    </source>
</evidence>
<name>A0A2H3DQN8_ARMGA</name>